<dbReference type="OrthoDB" id="1694816at2759"/>
<dbReference type="CDD" id="cd22744">
    <property type="entry name" value="OTU"/>
    <property type="match status" value="1"/>
</dbReference>
<evidence type="ECO:0000256" key="1">
    <source>
        <dbReference type="SAM" id="MobiDB-lite"/>
    </source>
</evidence>
<accession>A0A2U1L9Q0</accession>
<name>A0A2U1L9Q0_ARTAN</name>
<feature type="compositionally biased region" description="Polar residues" evidence="1">
    <location>
        <begin position="162"/>
        <end position="174"/>
    </location>
</feature>
<evidence type="ECO:0000313" key="3">
    <source>
        <dbReference type="EMBL" id="PWA45728.1"/>
    </source>
</evidence>
<dbReference type="Proteomes" id="UP000245207">
    <property type="component" value="Unassembled WGS sequence"/>
</dbReference>
<organism evidence="3 4">
    <name type="scientific">Artemisia annua</name>
    <name type="common">Sweet wormwood</name>
    <dbReference type="NCBI Taxonomy" id="35608"/>
    <lineage>
        <taxon>Eukaryota</taxon>
        <taxon>Viridiplantae</taxon>
        <taxon>Streptophyta</taxon>
        <taxon>Embryophyta</taxon>
        <taxon>Tracheophyta</taxon>
        <taxon>Spermatophyta</taxon>
        <taxon>Magnoliopsida</taxon>
        <taxon>eudicotyledons</taxon>
        <taxon>Gunneridae</taxon>
        <taxon>Pentapetalae</taxon>
        <taxon>asterids</taxon>
        <taxon>campanulids</taxon>
        <taxon>Asterales</taxon>
        <taxon>Asteraceae</taxon>
        <taxon>Asteroideae</taxon>
        <taxon>Anthemideae</taxon>
        <taxon>Artemisiinae</taxon>
        <taxon>Artemisia</taxon>
    </lineage>
</organism>
<dbReference type="InterPro" id="IPR003323">
    <property type="entry name" value="OTU_dom"/>
</dbReference>
<comment type="caution">
    <text evidence="3">The sequence shown here is derived from an EMBL/GenBank/DDBJ whole genome shotgun (WGS) entry which is preliminary data.</text>
</comment>
<feature type="domain" description="OTU" evidence="2">
    <location>
        <begin position="202"/>
        <end position="331"/>
    </location>
</feature>
<dbReference type="AlphaFoldDB" id="A0A2U1L9Q0"/>
<dbReference type="PROSITE" id="PS50802">
    <property type="entry name" value="OTU"/>
    <property type="match status" value="1"/>
</dbReference>
<dbReference type="PANTHER" id="PTHR31569">
    <property type="entry name" value="SWIM-TYPE DOMAIN-CONTAINING PROTEIN"/>
    <property type="match status" value="1"/>
</dbReference>
<keyword evidence="4" id="KW-1185">Reference proteome</keyword>
<evidence type="ECO:0000259" key="2">
    <source>
        <dbReference type="PROSITE" id="PS50802"/>
    </source>
</evidence>
<gene>
    <name evidence="3" type="ORF">CTI12_AA515110</name>
</gene>
<feature type="region of interest" description="Disordered" evidence="1">
    <location>
        <begin position="154"/>
        <end position="180"/>
    </location>
</feature>
<sequence>MVKEIDRSNEFQLDSSTCGCQLYNSCGLPCACRLSLYMTSGECIPLYSIDIFWRTLDLSPATSLQSDNICCDAELNHVKEHFNNQTDAGKRSVLRKLVDIFNPSKTNIKPPKSTRLFRIDLNAEPARQSSYTNNKQQKKKRVSFSCKFFETDPNMQPKRHCSSSNSQGGRTHNSIPEPASEDRFKNLSRQIPKVFHPYISNTSLQDVDPDGNCGFRSVALGLGLTEDDWPVIRSDLVLHLESHQEQYRWIFGTIGYNQIYRIVRSARAWMEMPNTGLVIASTYNKVVVSLCNDGSSTTSFPLWSSPPQSDSNEILVIAHVHGNHYIRVALRDGFPLPITHPLWITYKNNVASGWGEKYASHQNDFRKYYRRKPIHYDVT</sequence>
<protein>
    <recommendedName>
        <fullName evidence="2">OTU domain-containing protein</fullName>
    </recommendedName>
</protein>
<dbReference type="Gene3D" id="3.90.70.80">
    <property type="match status" value="1"/>
</dbReference>
<dbReference type="InterPro" id="IPR052579">
    <property type="entry name" value="Zinc_finger_SWIM"/>
</dbReference>
<reference evidence="3 4" key="1">
    <citation type="journal article" date="2018" name="Mol. Plant">
        <title>The genome of Artemisia annua provides insight into the evolution of Asteraceae family and artemisinin biosynthesis.</title>
        <authorList>
            <person name="Shen Q."/>
            <person name="Zhang L."/>
            <person name="Liao Z."/>
            <person name="Wang S."/>
            <person name="Yan T."/>
            <person name="Shi P."/>
            <person name="Liu M."/>
            <person name="Fu X."/>
            <person name="Pan Q."/>
            <person name="Wang Y."/>
            <person name="Lv Z."/>
            <person name="Lu X."/>
            <person name="Zhang F."/>
            <person name="Jiang W."/>
            <person name="Ma Y."/>
            <person name="Chen M."/>
            <person name="Hao X."/>
            <person name="Li L."/>
            <person name="Tang Y."/>
            <person name="Lv G."/>
            <person name="Zhou Y."/>
            <person name="Sun X."/>
            <person name="Brodelius P.E."/>
            <person name="Rose J.K.C."/>
            <person name="Tang K."/>
        </authorList>
    </citation>
    <scope>NUCLEOTIDE SEQUENCE [LARGE SCALE GENOMIC DNA]</scope>
    <source>
        <strain evidence="4">cv. Huhao1</strain>
        <tissue evidence="3">Leaf</tissue>
    </source>
</reference>
<evidence type="ECO:0000313" key="4">
    <source>
        <dbReference type="Proteomes" id="UP000245207"/>
    </source>
</evidence>
<dbReference type="EMBL" id="PKPP01010615">
    <property type="protein sequence ID" value="PWA45728.1"/>
    <property type="molecule type" value="Genomic_DNA"/>
</dbReference>
<dbReference type="PANTHER" id="PTHR31569:SF4">
    <property type="entry name" value="SWIM-TYPE DOMAIN-CONTAINING PROTEIN"/>
    <property type="match status" value="1"/>
</dbReference>
<proteinExistence type="predicted"/>